<accession>A0ABZ1CE71</accession>
<evidence type="ECO:0000313" key="5">
    <source>
        <dbReference type="Proteomes" id="UP000738431"/>
    </source>
</evidence>
<dbReference type="InterPro" id="IPR001107">
    <property type="entry name" value="Band_7"/>
</dbReference>
<keyword evidence="2" id="KW-1133">Transmembrane helix</keyword>
<keyword evidence="5" id="KW-1185">Reference proteome</keyword>
<proteinExistence type="predicted"/>
<sequence length="389" mass="42641">MKQTLSLIATGVIVVVLILASIFIVDIETVEGNQLGVKETWSGGVLPDPLQPKTYVLFPGFTQKVFKYDMSSQVFVMNDQSNDTYGAGRRRDSYLVQSSEGQDMRISLNIRWRRDPSFVVELHKTVRENVEEKILRPELMRVVKDQATTRSALDAYSGEGLVSLQSDISAALMAPDAELRKRGVIVENFVIEHIGLDPSYVEQIKARQVAVQSRLRAIEETKAAEAKAEQAKAEAQAAYERAVVDARRDKEVGVLSAQKMAEQQVLDAEAAAKRVELAAEADKNRNVLAAQGEQEAALLRAQAIKALGEAEAEATRLKLSAYSAEGSEAFVRIEVAKSMSDAFKNIDGYLPQDMTVNLLSDSFLRAVKSVVGGEAAAADQVPMRALPNR</sequence>
<dbReference type="EMBL" id="CP139781">
    <property type="protein sequence ID" value="WRQ89982.1"/>
    <property type="molecule type" value="Genomic_DNA"/>
</dbReference>
<feature type="coiled-coil region" evidence="1">
    <location>
        <begin position="214"/>
        <end position="241"/>
    </location>
</feature>
<dbReference type="PANTHER" id="PTHR23222">
    <property type="entry name" value="PROHIBITIN"/>
    <property type="match status" value="1"/>
</dbReference>
<dbReference type="PANTHER" id="PTHR23222:SF0">
    <property type="entry name" value="PROHIBITIN 1"/>
    <property type="match status" value="1"/>
</dbReference>
<name>A0ABZ1CE71_9BACT</name>
<evidence type="ECO:0000256" key="2">
    <source>
        <dbReference type="SAM" id="Phobius"/>
    </source>
</evidence>
<evidence type="ECO:0000313" key="4">
    <source>
        <dbReference type="EMBL" id="WRQ89982.1"/>
    </source>
</evidence>
<keyword evidence="2" id="KW-0472">Membrane</keyword>
<protein>
    <submittedName>
        <fullName evidence="4">SPFH domain-containing protein</fullName>
    </submittedName>
</protein>
<gene>
    <name evidence="4" type="ORF">K1X11_011235</name>
</gene>
<dbReference type="InterPro" id="IPR000163">
    <property type="entry name" value="Prohibitin"/>
</dbReference>
<evidence type="ECO:0000256" key="1">
    <source>
        <dbReference type="SAM" id="Coils"/>
    </source>
</evidence>
<organism evidence="4 5">
    <name type="scientific">Actomonas aquatica</name>
    <dbReference type="NCBI Taxonomy" id="2866162"/>
    <lineage>
        <taxon>Bacteria</taxon>
        <taxon>Pseudomonadati</taxon>
        <taxon>Verrucomicrobiota</taxon>
        <taxon>Opitutia</taxon>
        <taxon>Opitutales</taxon>
        <taxon>Opitutaceae</taxon>
        <taxon>Actomonas</taxon>
    </lineage>
</organism>
<dbReference type="Proteomes" id="UP000738431">
    <property type="component" value="Chromosome"/>
</dbReference>
<reference evidence="4 5" key="1">
    <citation type="submission" date="2021-08" db="EMBL/GenBank/DDBJ databases">
        <authorList>
            <person name="Zhang D."/>
            <person name="Zhang A."/>
            <person name="Wang L."/>
        </authorList>
    </citation>
    <scope>NUCLEOTIDE SEQUENCE [LARGE SCALE GENOMIC DNA]</scope>
    <source>
        <strain evidence="4 5">WL0086</strain>
    </source>
</reference>
<evidence type="ECO:0000259" key="3">
    <source>
        <dbReference type="Pfam" id="PF01145"/>
    </source>
</evidence>
<dbReference type="Pfam" id="PF01145">
    <property type="entry name" value="Band_7"/>
    <property type="match status" value="1"/>
</dbReference>
<dbReference type="RefSeq" id="WP_221032093.1">
    <property type="nucleotide sequence ID" value="NZ_CP139781.1"/>
</dbReference>
<feature type="transmembrane region" description="Helical" evidence="2">
    <location>
        <begin position="7"/>
        <end position="25"/>
    </location>
</feature>
<keyword evidence="2" id="KW-0812">Transmembrane</keyword>
<reference evidence="4 5" key="2">
    <citation type="submission" date="2023-12" db="EMBL/GenBank/DDBJ databases">
        <title>Description of an unclassified Opitutus bacterium of Verrucomicrobiota.</title>
        <authorList>
            <person name="Zhang D.-F."/>
        </authorList>
    </citation>
    <scope>NUCLEOTIDE SEQUENCE [LARGE SCALE GENOMIC DNA]</scope>
    <source>
        <strain evidence="4 5">WL0086</strain>
    </source>
</reference>
<keyword evidence="1" id="KW-0175">Coiled coil</keyword>
<feature type="domain" description="Band 7" evidence="3">
    <location>
        <begin position="29"/>
        <end position="233"/>
    </location>
</feature>